<gene>
    <name evidence="5" type="ORF">PRLR5076_24300</name>
</gene>
<dbReference type="PROSITE" id="PS00211">
    <property type="entry name" value="ABC_TRANSPORTER_1"/>
    <property type="match status" value="1"/>
</dbReference>
<dbReference type="InterPro" id="IPR003593">
    <property type="entry name" value="AAA+_ATPase"/>
</dbReference>
<dbReference type="InterPro" id="IPR017871">
    <property type="entry name" value="ABC_transporter-like_CS"/>
</dbReference>
<keyword evidence="3 5" id="KW-0067">ATP-binding</keyword>
<dbReference type="GO" id="GO:0005524">
    <property type="term" value="F:ATP binding"/>
    <property type="evidence" value="ECO:0007669"/>
    <property type="project" value="UniProtKB-KW"/>
</dbReference>
<reference evidence="5" key="1">
    <citation type="journal article" date="2022" name="Int. J. Syst. Evol. Microbiol.">
        <title>Prevotella lacticifex sp. nov., isolated from the rumen of cows.</title>
        <authorList>
            <person name="Shinkai T."/>
            <person name="Ikeyama N."/>
            <person name="Kumagai M."/>
            <person name="Ohmori H."/>
            <person name="Sakamoto M."/>
            <person name="Ohkuma M."/>
            <person name="Mitsumori M."/>
        </authorList>
    </citation>
    <scope>NUCLEOTIDE SEQUENCE</scope>
    <source>
        <strain evidence="5">R5076</strain>
    </source>
</reference>
<dbReference type="Pfam" id="PF00005">
    <property type="entry name" value="ABC_tran"/>
    <property type="match status" value="1"/>
</dbReference>
<dbReference type="SMART" id="SM00382">
    <property type="entry name" value="AAA"/>
    <property type="match status" value="1"/>
</dbReference>
<dbReference type="Proteomes" id="UP000825483">
    <property type="component" value="Unassembled WGS sequence"/>
</dbReference>
<proteinExistence type="predicted"/>
<evidence type="ECO:0000313" key="5">
    <source>
        <dbReference type="EMBL" id="GJG59579.1"/>
    </source>
</evidence>
<comment type="caution">
    <text evidence="5">The sequence shown here is derived from an EMBL/GenBank/DDBJ whole genome shotgun (WGS) entry which is preliminary data.</text>
</comment>
<evidence type="ECO:0000256" key="1">
    <source>
        <dbReference type="ARBA" id="ARBA00022448"/>
    </source>
</evidence>
<keyword evidence="6" id="KW-1185">Reference proteome</keyword>
<dbReference type="Gene3D" id="3.40.50.300">
    <property type="entry name" value="P-loop containing nucleotide triphosphate hydrolases"/>
    <property type="match status" value="1"/>
</dbReference>
<dbReference type="PANTHER" id="PTHR43023">
    <property type="entry name" value="PROTEIN TRIGALACTOSYLDIACYLGLYCEROL 3, CHLOROPLASTIC"/>
    <property type="match status" value="1"/>
</dbReference>
<dbReference type="GeneID" id="72466378"/>
<dbReference type="PANTHER" id="PTHR43023:SF6">
    <property type="entry name" value="INTERMEMBRANE PHOSPHOLIPID TRANSPORT SYSTEM ATP-BINDING PROTEIN MLAF"/>
    <property type="match status" value="1"/>
</dbReference>
<dbReference type="PROSITE" id="PS50893">
    <property type="entry name" value="ABC_TRANSPORTER_2"/>
    <property type="match status" value="1"/>
</dbReference>
<evidence type="ECO:0000256" key="3">
    <source>
        <dbReference type="ARBA" id="ARBA00022840"/>
    </source>
</evidence>
<dbReference type="GO" id="GO:0016887">
    <property type="term" value="F:ATP hydrolysis activity"/>
    <property type="evidence" value="ECO:0007669"/>
    <property type="project" value="InterPro"/>
</dbReference>
<accession>A0A9R1CBI1</accession>
<evidence type="ECO:0000313" key="6">
    <source>
        <dbReference type="Proteomes" id="UP000825483"/>
    </source>
</evidence>
<protein>
    <submittedName>
        <fullName evidence="5">ABC transporter ATP-binding protein</fullName>
    </submittedName>
</protein>
<dbReference type="InterPro" id="IPR003439">
    <property type="entry name" value="ABC_transporter-like_ATP-bd"/>
</dbReference>
<sequence>MIEAKHIYKSFDDKEVLHDISTVFEDGKTNLIIGQSGAGKTVLMRTLVGLLTPTKGDVLYDGRNFYGMSKKEQIMMRREMGMIFQGAALFDSLTVLENVRFPLDMFSNMTYRERNTRAMECLERVNLKGAESKYPGEISGGMQKRVAIARAVVMNPKYLFCDEPNSGLDPKTSLVIDDLLSGITKEYNTTTIINTHDMNSVMGIGENIIFIADGRKEWQGNKDTVISSHNKKLNDLVFASDLFKKVKEVELEGERKE</sequence>
<dbReference type="RefSeq" id="WP_223928691.1">
    <property type="nucleotide sequence ID" value="NZ_BPTU01000002.1"/>
</dbReference>
<dbReference type="SUPFAM" id="SSF52540">
    <property type="entry name" value="P-loop containing nucleoside triphosphate hydrolases"/>
    <property type="match status" value="1"/>
</dbReference>
<dbReference type="InterPro" id="IPR027417">
    <property type="entry name" value="P-loop_NTPase"/>
</dbReference>
<evidence type="ECO:0000259" key="4">
    <source>
        <dbReference type="PROSITE" id="PS50893"/>
    </source>
</evidence>
<dbReference type="AlphaFoldDB" id="A0A9R1CBI1"/>
<name>A0A9R1CBI1_9BACT</name>
<keyword evidence="1" id="KW-0813">Transport</keyword>
<feature type="domain" description="ABC transporter" evidence="4">
    <location>
        <begin position="2"/>
        <end position="238"/>
    </location>
</feature>
<evidence type="ECO:0000256" key="2">
    <source>
        <dbReference type="ARBA" id="ARBA00022741"/>
    </source>
</evidence>
<keyword evidence="2" id="KW-0547">Nucleotide-binding</keyword>
<organism evidence="5 6">
    <name type="scientific">Prevotella lacticifex</name>
    <dbReference type="NCBI Taxonomy" id="2854755"/>
    <lineage>
        <taxon>Bacteria</taxon>
        <taxon>Pseudomonadati</taxon>
        <taxon>Bacteroidota</taxon>
        <taxon>Bacteroidia</taxon>
        <taxon>Bacteroidales</taxon>
        <taxon>Prevotellaceae</taxon>
        <taxon>Prevotella</taxon>
    </lineage>
</organism>
<dbReference type="EMBL" id="BPUB01000002">
    <property type="protein sequence ID" value="GJG59579.1"/>
    <property type="molecule type" value="Genomic_DNA"/>
</dbReference>